<proteinExistence type="predicted"/>
<accession>A0A078AY34</accession>
<dbReference type="InParanoid" id="A0A078AY34"/>
<name>A0A078AY34_STYLE</name>
<evidence type="ECO:0000313" key="3">
    <source>
        <dbReference type="Proteomes" id="UP000039865"/>
    </source>
</evidence>
<dbReference type="EMBL" id="CCKQ01015224">
    <property type="protein sequence ID" value="CDW87031.1"/>
    <property type="molecule type" value="Genomic_DNA"/>
</dbReference>
<dbReference type="Proteomes" id="UP000039865">
    <property type="component" value="Unassembled WGS sequence"/>
</dbReference>
<gene>
    <name evidence="2" type="primary">Contig1675.g1820</name>
    <name evidence="2" type="ORF">STYLEM_16133</name>
</gene>
<evidence type="ECO:0000313" key="2">
    <source>
        <dbReference type="EMBL" id="CDW87031.1"/>
    </source>
</evidence>
<evidence type="ECO:0000256" key="1">
    <source>
        <dbReference type="SAM" id="SignalP"/>
    </source>
</evidence>
<protein>
    <submittedName>
        <fullName evidence="2">Uncharacterized protein</fullName>
    </submittedName>
</protein>
<dbReference type="AlphaFoldDB" id="A0A078AY34"/>
<feature type="signal peptide" evidence="1">
    <location>
        <begin position="1"/>
        <end position="22"/>
    </location>
</feature>
<sequence length="112" mass="13395">MKDKKLLLKILLFLNLKQSYSPKSTYKYPSTYSSYYTYKSIQQIVYKPVYKSSYYSYTPTYKTPNFNTYTYYYSYTETQGNDDKQPTEPMANPMAMIHYNLLLMILQNLKAI</sequence>
<feature type="chain" id="PRO_5001729777" evidence="1">
    <location>
        <begin position="23"/>
        <end position="112"/>
    </location>
</feature>
<reference evidence="2 3" key="1">
    <citation type="submission" date="2014-06" db="EMBL/GenBank/DDBJ databases">
        <authorList>
            <person name="Swart Estienne"/>
        </authorList>
    </citation>
    <scope>NUCLEOTIDE SEQUENCE [LARGE SCALE GENOMIC DNA]</scope>
    <source>
        <strain evidence="2 3">130c</strain>
    </source>
</reference>
<keyword evidence="1" id="KW-0732">Signal</keyword>
<organism evidence="2 3">
    <name type="scientific">Stylonychia lemnae</name>
    <name type="common">Ciliate</name>
    <dbReference type="NCBI Taxonomy" id="5949"/>
    <lineage>
        <taxon>Eukaryota</taxon>
        <taxon>Sar</taxon>
        <taxon>Alveolata</taxon>
        <taxon>Ciliophora</taxon>
        <taxon>Intramacronucleata</taxon>
        <taxon>Spirotrichea</taxon>
        <taxon>Stichotrichia</taxon>
        <taxon>Sporadotrichida</taxon>
        <taxon>Oxytrichidae</taxon>
        <taxon>Stylonychinae</taxon>
        <taxon>Stylonychia</taxon>
    </lineage>
</organism>
<keyword evidence="3" id="KW-1185">Reference proteome</keyword>